<evidence type="ECO:0000256" key="5">
    <source>
        <dbReference type="ARBA" id="ARBA00013199"/>
    </source>
</evidence>
<keyword evidence="7" id="KW-0585">Phenylalanine catabolism</keyword>
<dbReference type="GO" id="GO:0005739">
    <property type="term" value="C:mitochondrion"/>
    <property type="evidence" value="ECO:0007669"/>
    <property type="project" value="TreeGrafter"/>
</dbReference>
<gene>
    <name evidence="10" type="ORF">KQP761_LOCUS37446</name>
    <name evidence="11" type="ORF">MBJ925_LOCUS11577</name>
</gene>
<dbReference type="GO" id="GO:0006559">
    <property type="term" value="P:L-phenylalanine catabolic process"/>
    <property type="evidence" value="ECO:0007669"/>
    <property type="project" value="UniProtKB-UniPathway"/>
</dbReference>
<dbReference type="PANTHER" id="PTHR42673">
    <property type="entry name" value="MALEYLACETOACETATE ISOMERASE"/>
    <property type="match status" value="1"/>
</dbReference>
<dbReference type="InterPro" id="IPR036249">
    <property type="entry name" value="Thioredoxin-like_sf"/>
</dbReference>
<dbReference type="EMBL" id="CAJNOW010021204">
    <property type="protein sequence ID" value="CAF1683273.1"/>
    <property type="molecule type" value="Genomic_DNA"/>
</dbReference>
<dbReference type="AlphaFoldDB" id="A0A816H6H2"/>
<evidence type="ECO:0000256" key="6">
    <source>
        <dbReference type="ARBA" id="ARBA00022878"/>
    </source>
</evidence>
<dbReference type="Gene3D" id="3.40.30.10">
    <property type="entry name" value="Glutaredoxin"/>
    <property type="match status" value="1"/>
</dbReference>
<dbReference type="PANTHER" id="PTHR42673:SF4">
    <property type="entry name" value="MALEYLACETOACETATE ISOMERASE"/>
    <property type="match status" value="1"/>
</dbReference>
<reference evidence="10" key="1">
    <citation type="submission" date="2021-02" db="EMBL/GenBank/DDBJ databases">
        <authorList>
            <person name="Nowell W R."/>
        </authorList>
    </citation>
    <scope>NUCLEOTIDE SEQUENCE</scope>
</reference>
<comment type="catalytic activity">
    <reaction evidence="1">
        <text>4-maleylacetoacetate = 4-fumarylacetoacetate</text>
        <dbReference type="Rhea" id="RHEA:14817"/>
        <dbReference type="ChEBI" id="CHEBI:17105"/>
        <dbReference type="ChEBI" id="CHEBI:18034"/>
        <dbReference type="EC" id="5.2.1.2"/>
    </reaction>
</comment>
<keyword evidence="6" id="KW-0828">Tyrosine catabolism</keyword>
<comment type="pathway">
    <text evidence="3">Amino-acid degradation; L-phenylalanine degradation; acetoacetate and fumarate from L-phenylalanine: step 5/6.</text>
</comment>
<dbReference type="GO" id="GO:0006572">
    <property type="term" value="P:L-tyrosine catabolic process"/>
    <property type="evidence" value="ECO:0007669"/>
    <property type="project" value="UniProtKB-KW"/>
</dbReference>
<dbReference type="GO" id="GO:0004364">
    <property type="term" value="F:glutathione transferase activity"/>
    <property type="evidence" value="ECO:0007669"/>
    <property type="project" value="TreeGrafter"/>
</dbReference>
<evidence type="ECO:0000256" key="7">
    <source>
        <dbReference type="ARBA" id="ARBA00023232"/>
    </source>
</evidence>
<sequence length="215" mass="24724">MSAAVKPILYSYYRSSCSYRVRIALNLKNIVYQIQSVDLLKGESSTDEYKKINPKGEIPVLLIDGKRLTQSLPIIEYLDETYKMPRLLPDNSYQRYQARMISEIIASGIQPMQNISVLKRVGEDKKVEWARHYIKTGLDAVEKALEESAEQFCVGNQLSIADCCLIPQLYHARRWKIDLTKYLLIPSIEERLNSIDAFKVAHPNQQPDCPEKEKA</sequence>
<name>A0A816H6H2_9BILA</name>
<evidence type="ECO:0000259" key="8">
    <source>
        <dbReference type="PROSITE" id="PS50404"/>
    </source>
</evidence>
<evidence type="ECO:0000259" key="9">
    <source>
        <dbReference type="PROSITE" id="PS50405"/>
    </source>
</evidence>
<dbReference type="GO" id="GO:0006749">
    <property type="term" value="P:glutathione metabolic process"/>
    <property type="evidence" value="ECO:0007669"/>
    <property type="project" value="TreeGrafter"/>
</dbReference>
<evidence type="ECO:0000256" key="1">
    <source>
        <dbReference type="ARBA" id="ARBA00001622"/>
    </source>
</evidence>
<comment type="cofactor">
    <cofactor evidence="2">
        <name>glutathione</name>
        <dbReference type="ChEBI" id="CHEBI:57925"/>
    </cofactor>
</comment>
<evidence type="ECO:0000313" key="12">
    <source>
        <dbReference type="Proteomes" id="UP000663834"/>
    </source>
</evidence>
<dbReference type="InterPro" id="IPR036282">
    <property type="entry name" value="Glutathione-S-Trfase_C_sf"/>
</dbReference>
<dbReference type="SFLD" id="SFLDS00019">
    <property type="entry name" value="Glutathione_Transferase_(cytos"/>
    <property type="match status" value="1"/>
</dbReference>
<protein>
    <recommendedName>
        <fullName evidence="5">maleylacetoacetate isomerase</fullName>
        <ecNumber evidence="5">5.2.1.2</ecNumber>
    </recommendedName>
</protein>
<proteinExistence type="inferred from homology"/>
<dbReference type="PROSITE" id="PS50405">
    <property type="entry name" value="GST_CTER"/>
    <property type="match status" value="1"/>
</dbReference>
<dbReference type="InterPro" id="IPR040079">
    <property type="entry name" value="Glutathione_S-Trfase"/>
</dbReference>
<evidence type="ECO:0000313" key="11">
    <source>
        <dbReference type="EMBL" id="CAF2042209.1"/>
    </source>
</evidence>
<evidence type="ECO:0000256" key="3">
    <source>
        <dbReference type="ARBA" id="ARBA00004671"/>
    </source>
</evidence>
<dbReference type="CDD" id="cd03191">
    <property type="entry name" value="GST_C_Zeta"/>
    <property type="match status" value="1"/>
</dbReference>
<dbReference type="Pfam" id="PF13409">
    <property type="entry name" value="GST_N_2"/>
    <property type="match status" value="1"/>
</dbReference>
<comment type="similarity">
    <text evidence="4">Belongs to the GST superfamily. Zeta family.</text>
</comment>
<dbReference type="PROSITE" id="PS50404">
    <property type="entry name" value="GST_NTER"/>
    <property type="match status" value="1"/>
</dbReference>
<dbReference type="FunFam" id="1.20.1050.10:FF:000010">
    <property type="entry name" value="Maleylacetoacetate isomerase isoform 1"/>
    <property type="match status" value="1"/>
</dbReference>
<dbReference type="PROSITE" id="PS51354">
    <property type="entry name" value="GLUTAREDOXIN_2"/>
    <property type="match status" value="1"/>
</dbReference>
<dbReference type="EMBL" id="CAJNRE010005125">
    <property type="protein sequence ID" value="CAF2042209.1"/>
    <property type="molecule type" value="Genomic_DNA"/>
</dbReference>
<dbReference type="InterPro" id="IPR005955">
    <property type="entry name" value="GST_Zeta"/>
</dbReference>
<dbReference type="Proteomes" id="UP000663834">
    <property type="component" value="Unassembled WGS sequence"/>
</dbReference>
<evidence type="ECO:0000256" key="4">
    <source>
        <dbReference type="ARBA" id="ARBA00010007"/>
    </source>
</evidence>
<dbReference type="Pfam" id="PF13410">
    <property type="entry name" value="GST_C_2"/>
    <property type="match status" value="1"/>
</dbReference>
<dbReference type="InterPro" id="IPR004045">
    <property type="entry name" value="Glutathione_S-Trfase_N"/>
</dbReference>
<feature type="domain" description="GST C-terminal" evidence="9">
    <location>
        <begin position="91"/>
        <end position="211"/>
    </location>
</feature>
<dbReference type="Proteomes" id="UP000663824">
    <property type="component" value="Unassembled WGS sequence"/>
</dbReference>
<dbReference type="InterPro" id="IPR034330">
    <property type="entry name" value="GST_Zeta_C"/>
</dbReference>
<dbReference type="NCBIfam" id="TIGR01262">
    <property type="entry name" value="maiA"/>
    <property type="match status" value="1"/>
</dbReference>
<feature type="domain" description="GST N-terminal" evidence="8">
    <location>
        <begin position="5"/>
        <end position="86"/>
    </location>
</feature>
<comment type="caution">
    <text evidence="10">The sequence shown here is derived from an EMBL/GenBank/DDBJ whole genome shotgun (WGS) entry which is preliminary data.</text>
</comment>
<dbReference type="EC" id="5.2.1.2" evidence="5"/>
<dbReference type="SFLD" id="SFLDG00358">
    <property type="entry name" value="Main_(cytGST)"/>
    <property type="match status" value="1"/>
</dbReference>
<dbReference type="SUPFAM" id="SSF47616">
    <property type="entry name" value="GST C-terminal domain-like"/>
    <property type="match status" value="1"/>
</dbReference>
<dbReference type="Gene3D" id="1.20.1050.10">
    <property type="match status" value="1"/>
</dbReference>
<evidence type="ECO:0000256" key="2">
    <source>
        <dbReference type="ARBA" id="ARBA00001955"/>
    </source>
</evidence>
<dbReference type="GO" id="GO:0016034">
    <property type="term" value="F:maleylacetoacetate isomerase activity"/>
    <property type="evidence" value="ECO:0007669"/>
    <property type="project" value="UniProtKB-EC"/>
</dbReference>
<dbReference type="UniPathway" id="UPA00139">
    <property type="reaction ID" value="UER00340"/>
</dbReference>
<accession>A0A816H6H2</accession>
<evidence type="ECO:0000313" key="10">
    <source>
        <dbReference type="EMBL" id="CAF1683273.1"/>
    </source>
</evidence>
<dbReference type="SUPFAM" id="SSF52833">
    <property type="entry name" value="Thioredoxin-like"/>
    <property type="match status" value="1"/>
</dbReference>
<dbReference type="InterPro" id="IPR010987">
    <property type="entry name" value="Glutathione-S-Trfase_C-like"/>
</dbReference>
<dbReference type="OrthoDB" id="202840at2759"/>
<organism evidence="10 12">
    <name type="scientific">Rotaria magnacalcarata</name>
    <dbReference type="NCBI Taxonomy" id="392030"/>
    <lineage>
        <taxon>Eukaryota</taxon>
        <taxon>Metazoa</taxon>
        <taxon>Spiralia</taxon>
        <taxon>Gnathifera</taxon>
        <taxon>Rotifera</taxon>
        <taxon>Eurotatoria</taxon>
        <taxon>Bdelloidea</taxon>
        <taxon>Philodinida</taxon>
        <taxon>Philodinidae</taxon>
        <taxon>Rotaria</taxon>
    </lineage>
</organism>